<proteinExistence type="predicted"/>
<protein>
    <submittedName>
        <fullName evidence="1">Uncharacterized protein</fullName>
    </submittedName>
</protein>
<organism evidence="1">
    <name type="scientific">marine sediment metagenome</name>
    <dbReference type="NCBI Taxonomy" id="412755"/>
    <lineage>
        <taxon>unclassified sequences</taxon>
        <taxon>metagenomes</taxon>
        <taxon>ecological metagenomes</taxon>
    </lineage>
</organism>
<gene>
    <name evidence="1" type="ORF">LCGC14_1411330</name>
</gene>
<comment type="caution">
    <text evidence="1">The sequence shown here is derived from an EMBL/GenBank/DDBJ whole genome shotgun (WGS) entry which is preliminary data.</text>
</comment>
<accession>A0A0F9M9L5</accession>
<dbReference type="InterPro" id="IPR045853">
    <property type="entry name" value="Pep_chain_release_fac_I_sf"/>
</dbReference>
<evidence type="ECO:0000313" key="1">
    <source>
        <dbReference type="EMBL" id="KKM73360.1"/>
    </source>
</evidence>
<dbReference type="AlphaFoldDB" id="A0A0F9M9L5"/>
<dbReference type="SUPFAM" id="SSF75620">
    <property type="entry name" value="Release factor"/>
    <property type="match status" value="1"/>
</dbReference>
<reference evidence="1" key="1">
    <citation type="journal article" date="2015" name="Nature">
        <title>Complex archaea that bridge the gap between prokaryotes and eukaryotes.</title>
        <authorList>
            <person name="Spang A."/>
            <person name="Saw J.H."/>
            <person name="Jorgensen S.L."/>
            <person name="Zaremba-Niedzwiedzka K."/>
            <person name="Martijn J."/>
            <person name="Lind A.E."/>
            <person name="van Eijk R."/>
            <person name="Schleper C."/>
            <person name="Guy L."/>
            <person name="Ettema T.J."/>
        </authorList>
    </citation>
    <scope>NUCLEOTIDE SEQUENCE</scope>
</reference>
<dbReference type="EMBL" id="LAZR01009313">
    <property type="protein sequence ID" value="KKM73360.1"/>
    <property type="molecule type" value="Genomic_DNA"/>
</dbReference>
<sequence>MKNDTETENLLDRKDLRIDVYTQGLFGDCRVTITHMPSGTVRAYSGRGQMRTKSVAMGLLYKDLAAMEQPG</sequence>
<name>A0A0F9M9L5_9ZZZZ</name>